<dbReference type="Pfam" id="PF12787">
    <property type="entry name" value="EcsC"/>
    <property type="match status" value="1"/>
</dbReference>
<dbReference type="Proteomes" id="UP000309566">
    <property type="component" value="Unassembled WGS sequence"/>
</dbReference>
<evidence type="ECO:0000313" key="1">
    <source>
        <dbReference type="EMBL" id="TGY24976.1"/>
    </source>
</evidence>
<protein>
    <submittedName>
        <fullName evidence="1">EcsC family protein</fullName>
    </submittedName>
</protein>
<dbReference type="RefSeq" id="WP_136000563.1">
    <property type="nucleotide sequence ID" value="NZ_SRYX01000128.1"/>
</dbReference>
<name>A0A4S2CB57_9BACE</name>
<dbReference type="AlphaFoldDB" id="A0A4S2CB57"/>
<dbReference type="InterPro" id="IPR024787">
    <property type="entry name" value="EcsC"/>
</dbReference>
<gene>
    <name evidence="1" type="ORF">E5353_18005</name>
</gene>
<organism evidence="1 2">
    <name type="scientific">Bacteroides caecimuris</name>
    <dbReference type="NCBI Taxonomy" id="1796613"/>
    <lineage>
        <taxon>Bacteria</taxon>
        <taxon>Pseudomonadati</taxon>
        <taxon>Bacteroidota</taxon>
        <taxon>Bacteroidia</taxon>
        <taxon>Bacteroidales</taxon>
        <taxon>Bacteroidaceae</taxon>
        <taxon>Bacteroides</taxon>
    </lineage>
</organism>
<proteinExistence type="predicted"/>
<accession>A0A4S2CB57</accession>
<dbReference type="EMBL" id="SRYX01000128">
    <property type="protein sequence ID" value="TGY24976.1"/>
    <property type="molecule type" value="Genomic_DNA"/>
</dbReference>
<comment type="caution">
    <text evidence="1">The sequence shown here is derived from an EMBL/GenBank/DDBJ whole genome shotgun (WGS) entry which is preliminary data.</text>
</comment>
<evidence type="ECO:0000313" key="2">
    <source>
        <dbReference type="Proteomes" id="UP000309566"/>
    </source>
</evidence>
<reference evidence="1 2" key="1">
    <citation type="submission" date="2019-04" db="EMBL/GenBank/DDBJ databases">
        <title>Microbes associate with the intestines of laboratory mice.</title>
        <authorList>
            <person name="Navarre W."/>
            <person name="Wong E."/>
            <person name="Huang K."/>
            <person name="Tropini C."/>
            <person name="Ng K."/>
            <person name="Yu B."/>
        </authorList>
    </citation>
    <scope>NUCLEOTIDE SEQUENCE [LARGE SCALE GENOMIC DNA]</scope>
    <source>
        <strain evidence="1 2">NM63_1-25</strain>
    </source>
</reference>
<sequence length="209" mass="22540">MENEFTSLSQEVIFKSLDWAYDKAVNGISGLDSAQDMANDYLKKEGLLVDKVDSLIRWQNTKAGTSGFITGLGGFLTLPLTLPANITSVLYVQVRMVAAIAIMGGYDVKDDRVRTFVYSCIATTSAAEIAKDFGVTLGSKLAIQGIKKISGEVLKKINQAVRFKLLTKFGQKGVVNLGKTVPFIGGIISATFDVVTTNTIGNIARDTFL</sequence>